<dbReference type="EMBL" id="NBNE01000698">
    <property type="protein sequence ID" value="OWZ17746.1"/>
    <property type="molecule type" value="Genomic_DNA"/>
</dbReference>
<organism evidence="1 2">
    <name type="scientific">Phytophthora megakarya</name>
    <dbReference type="NCBI Taxonomy" id="4795"/>
    <lineage>
        <taxon>Eukaryota</taxon>
        <taxon>Sar</taxon>
        <taxon>Stramenopiles</taxon>
        <taxon>Oomycota</taxon>
        <taxon>Peronosporomycetes</taxon>
        <taxon>Peronosporales</taxon>
        <taxon>Peronosporaceae</taxon>
        <taxon>Phytophthora</taxon>
    </lineage>
</organism>
<proteinExistence type="predicted"/>
<gene>
    <name evidence="1" type="ORF">PHMEG_0008263</name>
</gene>
<dbReference type="Proteomes" id="UP000198211">
    <property type="component" value="Unassembled WGS sequence"/>
</dbReference>
<protein>
    <submittedName>
        <fullName evidence="1">Uncharacterized protein</fullName>
    </submittedName>
</protein>
<comment type="caution">
    <text evidence="1">The sequence shown here is derived from an EMBL/GenBank/DDBJ whole genome shotgun (WGS) entry which is preliminary data.</text>
</comment>
<reference evidence="2" key="1">
    <citation type="submission" date="2017-03" db="EMBL/GenBank/DDBJ databases">
        <title>Phytopthora megakarya and P. palmivora, two closely related causual agents of cacao black pod achieved similar genome size and gene model numbers by different mechanisms.</title>
        <authorList>
            <person name="Ali S."/>
            <person name="Shao J."/>
            <person name="Larry D.J."/>
            <person name="Kronmiller B."/>
            <person name="Shen D."/>
            <person name="Strem M.D."/>
            <person name="Melnick R.L."/>
            <person name="Guiltinan M.J."/>
            <person name="Tyler B.M."/>
            <person name="Meinhardt L.W."/>
            <person name="Bailey B.A."/>
        </authorList>
    </citation>
    <scope>NUCLEOTIDE SEQUENCE [LARGE SCALE GENOMIC DNA]</scope>
    <source>
        <strain evidence="2">zdho120</strain>
    </source>
</reference>
<dbReference type="OrthoDB" id="10653046at2759"/>
<evidence type="ECO:0000313" key="1">
    <source>
        <dbReference type="EMBL" id="OWZ17746.1"/>
    </source>
</evidence>
<keyword evidence="2" id="KW-1185">Reference proteome</keyword>
<accession>A0A225WJ58</accession>
<sequence length="100" mass="10824">MNLISLSRGPRKLKHYRQALGLLLADYVGWMGQKDLCTTFGVPYATVSRMLTAAEDSMQVALKAFSPARFVLPTLDATGIERTNTCTSWDDGVNISGGVG</sequence>
<name>A0A225WJ58_9STRA</name>
<evidence type="ECO:0000313" key="2">
    <source>
        <dbReference type="Proteomes" id="UP000198211"/>
    </source>
</evidence>
<dbReference type="AlphaFoldDB" id="A0A225WJ58"/>